<dbReference type="PANTHER" id="PTHR33121">
    <property type="entry name" value="CYCLIC DI-GMP PHOSPHODIESTERASE PDEF"/>
    <property type="match status" value="1"/>
</dbReference>
<protein>
    <submittedName>
        <fullName evidence="2">EAL domain-containing protein</fullName>
    </submittedName>
</protein>
<dbReference type="PROSITE" id="PS50883">
    <property type="entry name" value="EAL"/>
    <property type="match status" value="1"/>
</dbReference>
<dbReference type="SUPFAM" id="SSF141868">
    <property type="entry name" value="EAL domain-like"/>
    <property type="match status" value="1"/>
</dbReference>
<dbReference type="AlphaFoldDB" id="A0A6H0RZ03"/>
<keyword evidence="3" id="KW-1185">Reference proteome</keyword>
<evidence type="ECO:0000313" key="3">
    <source>
        <dbReference type="Proteomes" id="UP000501849"/>
    </source>
</evidence>
<gene>
    <name evidence="2" type="ORF">EXE63_05075</name>
</gene>
<accession>A0A6H0RZ03</accession>
<feature type="domain" description="EAL" evidence="1">
    <location>
        <begin position="9"/>
        <end position="254"/>
    </location>
</feature>
<dbReference type="Pfam" id="PF10069">
    <property type="entry name" value="DICT"/>
    <property type="match status" value="1"/>
</dbReference>
<dbReference type="InterPro" id="IPR001633">
    <property type="entry name" value="EAL_dom"/>
</dbReference>
<dbReference type="InterPro" id="IPR050706">
    <property type="entry name" value="Cyclic-di-GMP_PDE-like"/>
</dbReference>
<proteinExistence type="predicted"/>
<dbReference type="Pfam" id="PF00563">
    <property type="entry name" value="EAL"/>
    <property type="match status" value="1"/>
</dbReference>
<dbReference type="InterPro" id="IPR019278">
    <property type="entry name" value="DICT_dom"/>
</dbReference>
<dbReference type="SMART" id="SM00052">
    <property type="entry name" value="EAL"/>
    <property type="match status" value="1"/>
</dbReference>
<name>A0A6H0RZ03_9MYCO</name>
<evidence type="ECO:0000259" key="1">
    <source>
        <dbReference type="PROSITE" id="PS50883"/>
    </source>
</evidence>
<reference evidence="2 3" key="1">
    <citation type="submission" date="2019-04" db="EMBL/GenBank/DDBJ databases">
        <title>Draft, Whole-Genome Sequence of the Anthracene-degrading Mycobacterium frederiksbergense LB501T, Isolated from a Polycyclic Aromatic Hydrocarbon (PAH)-Contaminated Soil.</title>
        <authorList>
            <person name="Augelletti F."/>
        </authorList>
    </citation>
    <scope>NUCLEOTIDE SEQUENCE [LARGE SCALE GENOMIC DNA]</scope>
    <source>
        <strain evidence="2 3">LB 501T</strain>
    </source>
</reference>
<evidence type="ECO:0000313" key="2">
    <source>
        <dbReference type="EMBL" id="QIV80338.1"/>
    </source>
</evidence>
<sequence>MIVSPTALSGPHDAILDEAVSGVGLDPAFQPITALADGSVVGFEALTRWPALEDPDPEAVFAHAAATGRLGGLEKMCIDAAIDNALRQDLPRGTLLALNCEPLGSHLSRAENPLLDRAHGELRVIFELTERSLLTHPRALLRKVARLRADGFGIALDDIGAHPDSLALLDVICPDIVKLDVHLVQSHPTDAQAHILAAVLAHTERTGAVLLAEGIESDEHLEQALALGASLGQGYKFGRPGPLTAPVSVSWAPPPMKAPVQPVGASPFDVVAGKILVRTARKATLIPFSRHIEAQARHATDPPMVMASLQLAQHFTAATRARYGELAPFSALVAIFGRGLPEDLGSGIRGVDLDPEDPLCGQWIVLILGPHHCAALIAREQDPTGSVPEAERRFDLAITYDRDLVTVVARSLLDRMH</sequence>
<organism evidence="2 3">
    <name type="scientific">Mycolicibacterium frederiksbergense</name>
    <dbReference type="NCBI Taxonomy" id="117567"/>
    <lineage>
        <taxon>Bacteria</taxon>
        <taxon>Bacillati</taxon>
        <taxon>Actinomycetota</taxon>
        <taxon>Actinomycetes</taxon>
        <taxon>Mycobacteriales</taxon>
        <taxon>Mycobacteriaceae</taxon>
        <taxon>Mycolicibacterium</taxon>
    </lineage>
</organism>
<dbReference type="EMBL" id="CP038799">
    <property type="protein sequence ID" value="QIV80338.1"/>
    <property type="molecule type" value="Genomic_DNA"/>
</dbReference>
<dbReference type="KEGG" id="mfre:EXE63_05075"/>
<dbReference type="GO" id="GO:0071111">
    <property type="term" value="F:cyclic-guanylate-specific phosphodiesterase activity"/>
    <property type="evidence" value="ECO:0007669"/>
    <property type="project" value="InterPro"/>
</dbReference>
<dbReference type="Proteomes" id="UP000501849">
    <property type="component" value="Chromosome"/>
</dbReference>
<dbReference type="Gene3D" id="3.20.20.450">
    <property type="entry name" value="EAL domain"/>
    <property type="match status" value="1"/>
</dbReference>
<dbReference type="CDD" id="cd01948">
    <property type="entry name" value="EAL"/>
    <property type="match status" value="1"/>
</dbReference>
<dbReference type="InterPro" id="IPR035919">
    <property type="entry name" value="EAL_sf"/>
</dbReference>
<dbReference type="PANTHER" id="PTHR33121:SF76">
    <property type="entry name" value="SIGNALING PROTEIN"/>
    <property type="match status" value="1"/>
</dbReference>